<gene>
    <name evidence="2" type="ORF">C1E23_14530</name>
</gene>
<accession>A0A4Q7IJN1</accession>
<evidence type="ECO:0000313" key="2">
    <source>
        <dbReference type="EMBL" id="RZQ52363.1"/>
    </source>
</evidence>
<evidence type="ECO:0000256" key="1">
    <source>
        <dbReference type="SAM" id="Phobius"/>
    </source>
</evidence>
<keyword evidence="1" id="KW-0472">Membrane</keyword>
<comment type="caution">
    <text evidence="2">The sequence shown here is derived from an EMBL/GenBank/DDBJ whole genome shotgun (WGS) entry which is preliminary data.</text>
</comment>
<proteinExistence type="predicted"/>
<organism evidence="2 3">
    <name type="scientific">Pseudoalteromonas phenolica</name>
    <dbReference type="NCBI Taxonomy" id="161398"/>
    <lineage>
        <taxon>Bacteria</taxon>
        <taxon>Pseudomonadati</taxon>
        <taxon>Pseudomonadota</taxon>
        <taxon>Gammaproteobacteria</taxon>
        <taxon>Alteromonadales</taxon>
        <taxon>Pseudoalteromonadaceae</taxon>
        <taxon>Pseudoalteromonas</taxon>
    </lineage>
</organism>
<reference evidence="2 3" key="1">
    <citation type="submission" date="2018-01" db="EMBL/GenBank/DDBJ databases">
        <title>Co-occurrence of chitin degradation, pigmentation and bioactivity in marine Pseudoalteromonas.</title>
        <authorList>
            <person name="Paulsen S."/>
            <person name="Gram L."/>
            <person name="Machado H."/>
        </authorList>
    </citation>
    <scope>NUCLEOTIDE SEQUENCE [LARGE SCALE GENOMIC DNA]</scope>
    <source>
        <strain evidence="2 3">S3898</strain>
    </source>
</reference>
<dbReference type="Proteomes" id="UP000291338">
    <property type="component" value="Unassembled WGS sequence"/>
</dbReference>
<dbReference type="EMBL" id="PPSX01000057">
    <property type="protein sequence ID" value="RZQ52363.1"/>
    <property type="molecule type" value="Genomic_DNA"/>
</dbReference>
<feature type="transmembrane region" description="Helical" evidence="1">
    <location>
        <begin position="12"/>
        <end position="30"/>
    </location>
</feature>
<protein>
    <submittedName>
        <fullName evidence="2">Uncharacterized protein</fullName>
    </submittedName>
</protein>
<keyword evidence="1" id="KW-0812">Transmembrane</keyword>
<dbReference type="AlphaFoldDB" id="A0A4Q7IJN1"/>
<name>A0A4Q7IJN1_9GAMM</name>
<feature type="transmembrane region" description="Helical" evidence="1">
    <location>
        <begin position="50"/>
        <end position="68"/>
    </location>
</feature>
<evidence type="ECO:0000313" key="3">
    <source>
        <dbReference type="Proteomes" id="UP000291338"/>
    </source>
</evidence>
<sequence>MASLQDKDKLLRFISYFMFTSPILITVFSPEHGAKIFSNLESVPPWLVKSWVAINGAVWGIASLKNVIPEFASNFKRATRKRVRVE</sequence>
<keyword evidence="1" id="KW-1133">Transmembrane helix</keyword>